<comment type="caution">
    <text evidence="8">The sequence shown here is derived from an EMBL/GenBank/DDBJ whole genome shotgun (WGS) entry which is preliminary data.</text>
</comment>
<proteinExistence type="inferred from homology"/>
<dbReference type="EMBL" id="JAFBEE010000011">
    <property type="protein sequence ID" value="MBM7615302.1"/>
    <property type="molecule type" value="Genomic_DNA"/>
</dbReference>
<accession>A0ABS2NR91</accession>
<dbReference type="InterPro" id="IPR013005">
    <property type="entry name" value="Ribosomal_uL4-like"/>
</dbReference>
<keyword evidence="3 6" id="KW-0689">Ribosomal protein</keyword>
<evidence type="ECO:0000256" key="5">
    <source>
        <dbReference type="ARBA" id="ARBA00035244"/>
    </source>
</evidence>
<evidence type="ECO:0000256" key="1">
    <source>
        <dbReference type="ARBA" id="ARBA00010528"/>
    </source>
</evidence>
<name>A0ABS2NR91_9FIRM</name>
<dbReference type="Gene3D" id="3.40.1370.10">
    <property type="match status" value="1"/>
</dbReference>
<dbReference type="RefSeq" id="WP_204402337.1">
    <property type="nucleotide sequence ID" value="NZ_JAFBEE010000011.1"/>
</dbReference>
<dbReference type="Proteomes" id="UP001314796">
    <property type="component" value="Unassembled WGS sequence"/>
</dbReference>
<comment type="function">
    <text evidence="6">Forms part of the polypeptide exit tunnel.</text>
</comment>
<evidence type="ECO:0000256" key="7">
    <source>
        <dbReference type="SAM" id="MobiDB-lite"/>
    </source>
</evidence>
<reference evidence="8 9" key="1">
    <citation type="submission" date="2021-01" db="EMBL/GenBank/DDBJ databases">
        <title>Genomic Encyclopedia of Type Strains, Phase IV (KMG-IV): sequencing the most valuable type-strain genomes for metagenomic binning, comparative biology and taxonomic classification.</title>
        <authorList>
            <person name="Goeker M."/>
        </authorList>
    </citation>
    <scope>NUCLEOTIDE SEQUENCE [LARGE SCALE GENOMIC DNA]</scope>
    <source>
        <strain evidence="8 9">DSM 25890</strain>
    </source>
</reference>
<gene>
    <name evidence="6" type="primary">rplD</name>
    <name evidence="8" type="ORF">JOC73_001871</name>
</gene>
<dbReference type="PANTHER" id="PTHR10746">
    <property type="entry name" value="50S RIBOSOMAL PROTEIN L4"/>
    <property type="match status" value="1"/>
</dbReference>
<dbReference type="HAMAP" id="MF_01328_B">
    <property type="entry name" value="Ribosomal_uL4_B"/>
    <property type="match status" value="1"/>
</dbReference>
<protein>
    <recommendedName>
        <fullName evidence="5 6">Large ribosomal subunit protein uL4</fullName>
    </recommendedName>
</protein>
<evidence type="ECO:0000256" key="6">
    <source>
        <dbReference type="HAMAP-Rule" id="MF_01328"/>
    </source>
</evidence>
<dbReference type="NCBIfam" id="TIGR03953">
    <property type="entry name" value="rplD_bact"/>
    <property type="match status" value="1"/>
</dbReference>
<feature type="region of interest" description="Disordered" evidence="7">
    <location>
        <begin position="48"/>
        <end position="74"/>
    </location>
</feature>
<keyword evidence="4 6" id="KW-0687">Ribonucleoprotein</keyword>
<comment type="similarity">
    <text evidence="1 6">Belongs to the universal ribosomal protein uL4 family.</text>
</comment>
<evidence type="ECO:0000256" key="3">
    <source>
        <dbReference type="ARBA" id="ARBA00022980"/>
    </source>
</evidence>
<evidence type="ECO:0000313" key="8">
    <source>
        <dbReference type="EMBL" id="MBM7615302.1"/>
    </source>
</evidence>
<sequence length="207" mass="22858">MPKVAVLNVSGQQVGEIELQDSIFGVEVNQHVLYEVVKNQLANKRQGTQSALTRAEVRGGGRKPWRQKGTGRARAGTIRSPLWSGGGVIFAPKPRDYRYSVPKKVRRLAMKSALTSKVNANELIVLDELQLATPKTKDMVNILSNLNVDKKALIVMAEKNEAIIKSANNIPGVETALVSTLNVYDILKYDKFIITKDAVEKVEEVYA</sequence>
<keyword evidence="6" id="KW-0699">rRNA-binding</keyword>
<dbReference type="SUPFAM" id="SSF52166">
    <property type="entry name" value="Ribosomal protein L4"/>
    <property type="match status" value="1"/>
</dbReference>
<feature type="compositionally biased region" description="Basic residues" evidence="7">
    <location>
        <begin position="60"/>
        <end position="71"/>
    </location>
</feature>
<comment type="function">
    <text evidence="6">One of the primary rRNA binding proteins, this protein initially binds near the 5'-end of the 23S rRNA. It is important during the early stages of 50S assembly. It makes multiple contacts with different domains of the 23S rRNA in the assembled 50S subunit and ribosome.</text>
</comment>
<evidence type="ECO:0000256" key="4">
    <source>
        <dbReference type="ARBA" id="ARBA00023274"/>
    </source>
</evidence>
<keyword evidence="9" id="KW-1185">Reference proteome</keyword>
<evidence type="ECO:0000313" key="9">
    <source>
        <dbReference type="Proteomes" id="UP001314796"/>
    </source>
</evidence>
<evidence type="ECO:0000256" key="2">
    <source>
        <dbReference type="ARBA" id="ARBA00011838"/>
    </source>
</evidence>
<dbReference type="GO" id="GO:0005840">
    <property type="term" value="C:ribosome"/>
    <property type="evidence" value="ECO:0007669"/>
    <property type="project" value="UniProtKB-KW"/>
</dbReference>
<organism evidence="8 9">
    <name type="scientific">Alkaliphilus hydrothermalis</name>
    <dbReference type="NCBI Taxonomy" id="1482730"/>
    <lineage>
        <taxon>Bacteria</taxon>
        <taxon>Bacillati</taxon>
        <taxon>Bacillota</taxon>
        <taxon>Clostridia</taxon>
        <taxon>Peptostreptococcales</taxon>
        <taxon>Natronincolaceae</taxon>
        <taxon>Alkaliphilus</taxon>
    </lineage>
</organism>
<comment type="subunit">
    <text evidence="2 6">Part of the 50S ribosomal subunit.</text>
</comment>
<keyword evidence="6" id="KW-0694">RNA-binding</keyword>
<dbReference type="InterPro" id="IPR023574">
    <property type="entry name" value="Ribosomal_uL4_dom_sf"/>
</dbReference>
<dbReference type="InterPro" id="IPR002136">
    <property type="entry name" value="Ribosomal_uL4"/>
</dbReference>
<dbReference type="Pfam" id="PF00573">
    <property type="entry name" value="Ribosomal_L4"/>
    <property type="match status" value="1"/>
</dbReference>
<dbReference type="PANTHER" id="PTHR10746:SF6">
    <property type="entry name" value="LARGE RIBOSOMAL SUBUNIT PROTEIN UL4M"/>
    <property type="match status" value="1"/>
</dbReference>